<protein>
    <recommendedName>
        <fullName evidence="4">cytochrome-c oxidase</fullName>
        <ecNumber evidence="4">7.1.1.9</ecNumber>
    </recommendedName>
    <alternativeName>
        <fullName evidence="11">Cytochrome aa3 subunit 4</fullName>
    </alternativeName>
    <alternativeName>
        <fullName evidence="10">Cytochrome c oxidase polypeptide IV</fullName>
    </alternativeName>
</protein>
<dbReference type="EMBL" id="SUMC01000235">
    <property type="protein sequence ID" value="TJZ94322.1"/>
    <property type="molecule type" value="Genomic_DNA"/>
</dbReference>
<comment type="caution">
    <text evidence="14">The sequence shown here is derived from an EMBL/GenBank/DDBJ whole genome shotgun (WGS) entry which is preliminary data.</text>
</comment>
<name>A0A4U0RHM2_9ACTN</name>
<evidence type="ECO:0000256" key="4">
    <source>
        <dbReference type="ARBA" id="ARBA00012949"/>
    </source>
</evidence>
<evidence type="ECO:0000256" key="12">
    <source>
        <dbReference type="ARBA" id="ARBA00047816"/>
    </source>
</evidence>
<comment type="function">
    <text evidence="1">Part of cytochrome c oxidase, its function is unknown.</text>
</comment>
<dbReference type="RefSeq" id="WP_136731544.1">
    <property type="nucleotide sequence ID" value="NZ_SUMC01000235.1"/>
</dbReference>
<evidence type="ECO:0000256" key="13">
    <source>
        <dbReference type="SAM" id="Phobius"/>
    </source>
</evidence>
<keyword evidence="8 13" id="KW-1133">Transmembrane helix</keyword>
<sequence length="127" mass="13823">MKGEAWLFAGTALFFAATTGIYWTFSREPAGTAALTVAFLMSSLVAFFFYIQYRKRGLRAQDRRDAGIAETAGRLAFFPPRSGWPATIAVGVTLLALGVVFGLWLFLIGCALLAGAVFGFVFQHSDR</sequence>
<evidence type="ECO:0000256" key="6">
    <source>
        <dbReference type="ARBA" id="ARBA00022692"/>
    </source>
</evidence>
<evidence type="ECO:0000256" key="10">
    <source>
        <dbReference type="ARBA" id="ARBA00031366"/>
    </source>
</evidence>
<keyword evidence="9 13" id="KW-0472">Membrane</keyword>
<evidence type="ECO:0000313" key="14">
    <source>
        <dbReference type="EMBL" id="TJZ94322.1"/>
    </source>
</evidence>
<evidence type="ECO:0000256" key="11">
    <source>
        <dbReference type="ARBA" id="ARBA00031401"/>
    </source>
</evidence>
<dbReference type="GO" id="GO:0022900">
    <property type="term" value="P:electron transport chain"/>
    <property type="evidence" value="ECO:0007669"/>
    <property type="project" value="InterPro"/>
</dbReference>
<dbReference type="InterPro" id="IPR021050">
    <property type="entry name" value="Cyt_c_oxidase_su4_actinobac"/>
</dbReference>
<proteinExistence type="inferred from homology"/>
<keyword evidence="7" id="KW-1278">Translocase</keyword>
<dbReference type="Proteomes" id="UP000305778">
    <property type="component" value="Unassembled WGS sequence"/>
</dbReference>
<comment type="subcellular location">
    <subcellularLocation>
        <location evidence="2">Cell membrane</location>
        <topology evidence="2">Multi-pass membrane protein</topology>
    </subcellularLocation>
</comment>
<feature type="transmembrane region" description="Helical" evidence="13">
    <location>
        <begin position="6"/>
        <end position="25"/>
    </location>
</feature>
<accession>A0A4U0RHM2</accession>
<keyword evidence="6 13" id="KW-0812">Transmembrane</keyword>
<dbReference type="GO" id="GO:0005886">
    <property type="term" value="C:plasma membrane"/>
    <property type="evidence" value="ECO:0007669"/>
    <property type="project" value="UniProtKB-SubCell"/>
</dbReference>
<feature type="transmembrane region" description="Helical" evidence="13">
    <location>
        <begin position="88"/>
        <end position="121"/>
    </location>
</feature>
<dbReference type="OrthoDB" id="5244617at2"/>
<comment type="catalytic activity">
    <reaction evidence="12">
        <text>4 Fe(II)-[cytochrome c] + O2 + 8 H(+)(in) = 4 Fe(III)-[cytochrome c] + 2 H2O + 4 H(+)(out)</text>
        <dbReference type="Rhea" id="RHEA:11436"/>
        <dbReference type="Rhea" id="RHEA-COMP:10350"/>
        <dbReference type="Rhea" id="RHEA-COMP:14399"/>
        <dbReference type="ChEBI" id="CHEBI:15377"/>
        <dbReference type="ChEBI" id="CHEBI:15378"/>
        <dbReference type="ChEBI" id="CHEBI:15379"/>
        <dbReference type="ChEBI" id="CHEBI:29033"/>
        <dbReference type="ChEBI" id="CHEBI:29034"/>
        <dbReference type="EC" id="7.1.1.9"/>
    </reaction>
</comment>
<feature type="transmembrane region" description="Helical" evidence="13">
    <location>
        <begin position="32"/>
        <end position="53"/>
    </location>
</feature>
<dbReference type="EC" id="7.1.1.9" evidence="4"/>
<dbReference type="PIRSF" id="PIRSF017385">
    <property type="entry name" value="CtaF"/>
    <property type="match status" value="1"/>
</dbReference>
<dbReference type="GO" id="GO:0004129">
    <property type="term" value="F:cytochrome-c oxidase activity"/>
    <property type="evidence" value="ECO:0007669"/>
    <property type="project" value="UniProtKB-EC"/>
</dbReference>
<evidence type="ECO:0000256" key="8">
    <source>
        <dbReference type="ARBA" id="ARBA00022989"/>
    </source>
</evidence>
<evidence type="ECO:0000256" key="2">
    <source>
        <dbReference type="ARBA" id="ARBA00004651"/>
    </source>
</evidence>
<evidence type="ECO:0000256" key="7">
    <source>
        <dbReference type="ARBA" id="ARBA00022967"/>
    </source>
</evidence>
<dbReference type="Pfam" id="PF12270">
    <property type="entry name" value="Cyt_c_ox_IV"/>
    <property type="match status" value="1"/>
</dbReference>
<organism evidence="14 15">
    <name type="scientific">Actinacidiphila oryziradicis</name>
    <dbReference type="NCBI Taxonomy" id="2571141"/>
    <lineage>
        <taxon>Bacteria</taxon>
        <taxon>Bacillati</taxon>
        <taxon>Actinomycetota</taxon>
        <taxon>Actinomycetes</taxon>
        <taxon>Kitasatosporales</taxon>
        <taxon>Streptomycetaceae</taxon>
        <taxon>Actinacidiphila</taxon>
    </lineage>
</organism>
<evidence type="ECO:0000256" key="5">
    <source>
        <dbReference type="ARBA" id="ARBA00022475"/>
    </source>
</evidence>
<evidence type="ECO:0000256" key="1">
    <source>
        <dbReference type="ARBA" id="ARBA00002536"/>
    </source>
</evidence>
<keyword evidence="5" id="KW-1003">Cell membrane</keyword>
<gene>
    <name evidence="14" type="ORF">FCI23_54075</name>
</gene>
<comment type="similarity">
    <text evidence="3">Belongs to the cytochrome c oxidase bacterial subunit CtaF family.</text>
</comment>
<dbReference type="AlphaFoldDB" id="A0A4U0RHM2"/>
<reference evidence="14 15" key="1">
    <citation type="submission" date="2019-04" db="EMBL/GenBank/DDBJ databases">
        <title>Streptomyces oryziradicis sp. nov., a novel actinomycete isolated from rhizosphere soil of rice (Oryza sativa L.).</title>
        <authorList>
            <person name="Li C."/>
        </authorList>
    </citation>
    <scope>NUCLEOTIDE SEQUENCE [LARGE SCALE GENOMIC DNA]</scope>
    <source>
        <strain evidence="14 15">NEAU-C40</strain>
    </source>
</reference>
<keyword evidence="15" id="KW-1185">Reference proteome</keyword>
<evidence type="ECO:0000313" key="15">
    <source>
        <dbReference type="Proteomes" id="UP000305778"/>
    </source>
</evidence>
<evidence type="ECO:0000256" key="3">
    <source>
        <dbReference type="ARBA" id="ARBA00006870"/>
    </source>
</evidence>
<evidence type="ECO:0000256" key="9">
    <source>
        <dbReference type="ARBA" id="ARBA00023136"/>
    </source>
</evidence>